<dbReference type="AlphaFoldDB" id="A0A0C2FGF8"/>
<reference evidence="1 2" key="1">
    <citation type="submission" date="2013-12" db="EMBL/GenBank/DDBJ databases">
        <title>Draft genome of the parsitic nematode Ancylostoma duodenale.</title>
        <authorList>
            <person name="Mitreva M."/>
        </authorList>
    </citation>
    <scope>NUCLEOTIDE SEQUENCE [LARGE SCALE GENOMIC DNA]</scope>
    <source>
        <strain evidence="1 2">Zhejiang</strain>
    </source>
</reference>
<gene>
    <name evidence="1" type="ORF">ANCDUO_24155</name>
</gene>
<accession>A0A0C2FGF8</accession>
<name>A0A0C2FGF8_9BILA</name>
<evidence type="ECO:0000313" key="2">
    <source>
        <dbReference type="Proteomes" id="UP000054047"/>
    </source>
</evidence>
<evidence type="ECO:0000313" key="1">
    <source>
        <dbReference type="EMBL" id="KIH45799.1"/>
    </source>
</evidence>
<proteinExistence type="predicted"/>
<dbReference type="Proteomes" id="UP000054047">
    <property type="component" value="Unassembled WGS sequence"/>
</dbReference>
<organism evidence="1 2">
    <name type="scientific">Ancylostoma duodenale</name>
    <dbReference type="NCBI Taxonomy" id="51022"/>
    <lineage>
        <taxon>Eukaryota</taxon>
        <taxon>Metazoa</taxon>
        <taxon>Ecdysozoa</taxon>
        <taxon>Nematoda</taxon>
        <taxon>Chromadorea</taxon>
        <taxon>Rhabditida</taxon>
        <taxon>Rhabditina</taxon>
        <taxon>Rhabditomorpha</taxon>
        <taxon>Strongyloidea</taxon>
        <taxon>Ancylostomatidae</taxon>
        <taxon>Ancylostomatinae</taxon>
        <taxon>Ancylostoma</taxon>
    </lineage>
</organism>
<sequence>MDLEDLPTEQICDYIRAQSADPLVEKLLAVLSGRIRKSEAEISAAEKRARSIVVAGLPELKGNTLRPSDRLTLR</sequence>
<dbReference type="EMBL" id="KN771147">
    <property type="protein sequence ID" value="KIH45799.1"/>
    <property type="molecule type" value="Genomic_DNA"/>
</dbReference>
<protein>
    <submittedName>
        <fullName evidence="1">Toxin-antitoxin system, antitoxin component, ArsR domain protein</fullName>
    </submittedName>
</protein>
<keyword evidence="2" id="KW-1185">Reference proteome</keyword>